<reference evidence="14 15" key="1">
    <citation type="submission" date="2022-05" db="EMBL/GenBank/DDBJ databases">
        <authorList>
            <consortium name="Genoscope - CEA"/>
            <person name="William W."/>
        </authorList>
    </citation>
    <scope>NUCLEOTIDE SEQUENCE [LARGE SCALE GENOMIC DNA]</scope>
</reference>
<organism evidence="14 15">
    <name type="scientific">Porites lobata</name>
    <dbReference type="NCBI Taxonomy" id="104759"/>
    <lineage>
        <taxon>Eukaryota</taxon>
        <taxon>Metazoa</taxon>
        <taxon>Cnidaria</taxon>
        <taxon>Anthozoa</taxon>
        <taxon>Hexacorallia</taxon>
        <taxon>Scleractinia</taxon>
        <taxon>Fungiina</taxon>
        <taxon>Poritidae</taxon>
        <taxon>Porites</taxon>
    </lineage>
</organism>
<evidence type="ECO:0000256" key="9">
    <source>
        <dbReference type="ARBA" id="ARBA00023006"/>
    </source>
</evidence>
<dbReference type="EC" id="3.4.22.-" evidence="11"/>
<feature type="domain" description="Peptidase C54 catalytic" evidence="13">
    <location>
        <begin position="102"/>
        <end position="382"/>
    </location>
</feature>
<accession>A0ABN8P578</accession>
<evidence type="ECO:0000259" key="13">
    <source>
        <dbReference type="Pfam" id="PF03416"/>
    </source>
</evidence>
<keyword evidence="4 11" id="KW-0963">Cytoplasm</keyword>
<feature type="region of interest" description="Disordered" evidence="12">
    <location>
        <begin position="421"/>
        <end position="460"/>
    </location>
</feature>
<evidence type="ECO:0000256" key="2">
    <source>
        <dbReference type="ARBA" id="ARBA00010958"/>
    </source>
</evidence>
<evidence type="ECO:0000256" key="10">
    <source>
        <dbReference type="ARBA" id="ARBA00029362"/>
    </source>
</evidence>
<keyword evidence="8 11" id="KW-0653">Protein transport</keyword>
<feature type="compositionally biased region" description="Low complexity" evidence="12">
    <location>
        <begin position="1"/>
        <end position="17"/>
    </location>
</feature>
<evidence type="ECO:0000256" key="5">
    <source>
        <dbReference type="ARBA" id="ARBA00022670"/>
    </source>
</evidence>
<evidence type="ECO:0000256" key="12">
    <source>
        <dbReference type="SAM" id="MobiDB-lite"/>
    </source>
</evidence>
<dbReference type="EMBL" id="CALNXK010000048">
    <property type="protein sequence ID" value="CAH3130693.1"/>
    <property type="molecule type" value="Genomic_DNA"/>
</dbReference>
<keyword evidence="6 11" id="KW-0378">Hydrolase</keyword>
<sequence length="460" mass="52138">MAAGSPGRASSSSGRFRNAMRQKSREYKDFSDSDDDEIFDGEKLKIRLLSMWNNMRHGFVVPLKAHFREDSPIWLLGRCYHARNHEFSGVQSTEKCKVLSMDEFQRDYHSLIWLTYRREIPQLGDSALTTDCGWGCMLRSGQMMVATGLVYHFLKRDWRKTGRCHSREQEHFYRTILRFFGDLEDEELSPFSLPRLVSIGKQTGKQAGDWYGPASVAHILRLAMAGGTHPLLHDVNIYVAQDCTVYTDEVERLCTSCRTHNWNCSGGKWQSVIILVPVRLGGEALNPIYIPCVQALLTLDHCIGIIGGRPRHSLYFVGFQDDKMVCLDPHYCQSAVDMSSNSFPTESFHSFQPRTMSFKKMDPSCTIGFYCETKAEFEKFRQQTTEVLRPPMQRGDYPMFIFASHPKPPAPDSMIRSADLSESLLESTGPGHELEKSQGNAPSVDGAVSCSPPPEEYVVL</sequence>
<evidence type="ECO:0000256" key="8">
    <source>
        <dbReference type="ARBA" id="ARBA00022927"/>
    </source>
</evidence>
<feature type="compositionally biased region" description="Pro residues" evidence="12">
    <location>
        <begin position="451"/>
        <end position="460"/>
    </location>
</feature>
<dbReference type="Pfam" id="PF03416">
    <property type="entry name" value="Peptidase_C54"/>
    <property type="match status" value="1"/>
</dbReference>
<comment type="similarity">
    <text evidence="2 11">Belongs to the peptidase C54 family.</text>
</comment>
<comment type="function">
    <text evidence="11">Cysteine protease that plays a key role in autophagy by mediating both proteolytic activation and delipidation of ATG8 family proteins.</text>
</comment>
<keyword evidence="15" id="KW-1185">Reference proteome</keyword>
<comment type="subcellular location">
    <subcellularLocation>
        <location evidence="1 11">Cytoplasm</location>
    </subcellularLocation>
</comment>
<keyword evidence="3" id="KW-0813">Transport</keyword>
<proteinExistence type="inferred from homology"/>
<dbReference type="InterPro" id="IPR005078">
    <property type="entry name" value="Peptidase_C54"/>
</dbReference>
<dbReference type="InterPro" id="IPR046792">
    <property type="entry name" value="Peptidase_C54_cat"/>
</dbReference>
<feature type="region of interest" description="Disordered" evidence="12">
    <location>
        <begin position="1"/>
        <end position="33"/>
    </location>
</feature>
<protein>
    <recommendedName>
        <fullName evidence="11">Cysteine protease</fullName>
        <ecNumber evidence="11">3.4.22.-</ecNumber>
    </recommendedName>
</protein>
<comment type="caution">
    <text evidence="14">The sequence shown here is derived from an EMBL/GenBank/DDBJ whole genome shotgun (WGS) entry which is preliminary data.</text>
</comment>
<evidence type="ECO:0000313" key="15">
    <source>
        <dbReference type="Proteomes" id="UP001159405"/>
    </source>
</evidence>
<keyword evidence="9 11" id="KW-0072">Autophagy</keyword>
<evidence type="ECO:0000256" key="1">
    <source>
        <dbReference type="ARBA" id="ARBA00004496"/>
    </source>
</evidence>
<keyword evidence="5 11" id="KW-0645">Protease</keyword>
<dbReference type="InterPro" id="IPR038765">
    <property type="entry name" value="Papain-like_cys_pep_sf"/>
</dbReference>
<comment type="catalytic activity">
    <reaction evidence="10">
        <text>[protein]-C-terminal L-amino acid-glycyl-phosphatidylethanolamide + H2O = [protein]-C-terminal L-amino acid-glycine + a 1,2-diacyl-sn-glycero-3-phosphoethanolamine</text>
        <dbReference type="Rhea" id="RHEA:67548"/>
        <dbReference type="Rhea" id="RHEA-COMP:17323"/>
        <dbReference type="Rhea" id="RHEA-COMP:17324"/>
        <dbReference type="ChEBI" id="CHEBI:15377"/>
        <dbReference type="ChEBI" id="CHEBI:64612"/>
        <dbReference type="ChEBI" id="CHEBI:172940"/>
        <dbReference type="ChEBI" id="CHEBI:172941"/>
    </reaction>
    <physiologicalReaction direction="left-to-right" evidence="10">
        <dbReference type="Rhea" id="RHEA:67549"/>
    </physiologicalReaction>
</comment>
<name>A0ABN8P578_9CNID</name>
<evidence type="ECO:0000256" key="7">
    <source>
        <dbReference type="ARBA" id="ARBA00022807"/>
    </source>
</evidence>
<evidence type="ECO:0000256" key="6">
    <source>
        <dbReference type="ARBA" id="ARBA00022801"/>
    </source>
</evidence>
<evidence type="ECO:0000256" key="4">
    <source>
        <dbReference type="ARBA" id="ARBA00022490"/>
    </source>
</evidence>
<keyword evidence="7" id="KW-0788">Thiol protease</keyword>
<gene>
    <name evidence="14" type="ORF">PLOB_00034781</name>
</gene>
<evidence type="ECO:0000313" key="14">
    <source>
        <dbReference type="EMBL" id="CAH3130693.1"/>
    </source>
</evidence>
<evidence type="ECO:0000256" key="11">
    <source>
        <dbReference type="RuleBase" id="RU363115"/>
    </source>
</evidence>
<dbReference type="SUPFAM" id="SSF54001">
    <property type="entry name" value="Cysteine proteinases"/>
    <property type="match status" value="1"/>
</dbReference>
<dbReference type="PANTHER" id="PTHR22624:SF52">
    <property type="entry name" value="CYSTEINE PROTEASE"/>
    <property type="match status" value="1"/>
</dbReference>
<dbReference type="Proteomes" id="UP001159405">
    <property type="component" value="Unassembled WGS sequence"/>
</dbReference>
<evidence type="ECO:0000256" key="3">
    <source>
        <dbReference type="ARBA" id="ARBA00022448"/>
    </source>
</evidence>
<dbReference type="PANTHER" id="PTHR22624">
    <property type="entry name" value="CYSTEINE PROTEASE ATG4"/>
    <property type="match status" value="1"/>
</dbReference>